<evidence type="ECO:0000313" key="2">
    <source>
        <dbReference type="Proteomes" id="UP001143910"/>
    </source>
</evidence>
<comment type="caution">
    <text evidence="1">The sequence shown here is derived from an EMBL/GenBank/DDBJ whole genome shotgun (WGS) entry which is preliminary data.</text>
</comment>
<evidence type="ECO:0000313" key="1">
    <source>
        <dbReference type="EMBL" id="KAJ2965918.1"/>
    </source>
</evidence>
<organism evidence="1 2">
    <name type="scientific">Zarea fungicola</name>
    <dbReference type="NCBI Taxonomy" id="93591"/>
    <lineage>
        <taxon>Eukaryota</taxon>
        <taxon>Fungi</taxon>
        <taxon>Dikarya</taxon>
        <taxon>Ascomycota</taxon>
        <taxon>Pezizomycotina</taxon>
        <taxon>Sordariomycetes</taxon>
        <taxon>Hypocreomycetidae</taxon>
        <taxon>Hypocreales</taxon>
        <taxon>Cordycipitaceae</taxon>
        <taxon>Zarea</taxon>
    </lineage>
</organism>
<reference evidence="1" key="1">
    <citation type="submission" date="2022-08" db="EMBL/GenBank/DDBJ databases">
        <title>Genome Sequence of Lecanicillium fungicola.</title>
        <authorList>
            <person name="Buettner E."/>
        </authorList>
    </citation>
    <scope>NUCLEOTIDE SEQUENCE</scope>
    <source>
        <strain evidence="1">Babe33</strain>
    </source>
</reference>
<protein>
    <submittedName>
        <fullName evidence="1">Uncharacterized protein</fullName>
    </submittedName>
</protein>
<gene>
    <name evidence="1" type="ORF">NQ176_g10392</name>
</gene>
<dbReference type="EMBL" id="JANJQO010002804">
    <property type="protein sequence ID" value="KAJ2965918.1"/>
    <property type="molecule type" value="Genomic_DNA"/>
</dbReference>
<dbReference type="Proteomes" id="UP001143910">
    <property type="component" value="Unassembled WGS sequence"/>
</dbReference>
<sequence>MSLRIVTADIITRLQAFAEGQTPENPDHSRRNFESLNDGSHYDPSPTDVAVVRIMLAKATRLPVDIIDDIFEQAEYWVHISTVADYSDNPLTVRNGNGQDRFLIRSLPIGFTDEHGGDLDLRGQQPAPAKPLQRRIPAETLAKMADYPLPKLQGPVRKIVFNITSHDQGWSSETGGLYENSWTWFEAGLERLESNEIAEPRRVPPTPLYKHMLRPIYPSIEKEPSEEEEPKDAFVKVSDGDAEQAQADGVNDIHTAAPAEPKYRYNFDLLHSAKLTVSKNKRAHRDWQKHQVTWSCFDDVKSESDGGKALEDGGRGRESGDGEFVRNLELGDVVTLWAKARFPMWVNTVKYVRMDVYWAAT</sequence>
<keyword evidence="2" id="KW-1185">Reference proteome</keyword>
<name>A0ACC1MHB1_9HYPO</name>
<proteinExistence type="predicted"/>
<accession>A0ACC1MHB1</accession>